<accession>A0ABS5SRS0</accession>
<evidence type="ECO:0008006" key="4">
    <source>
        <dbReference type="Google" id="ProtNLM"/>
    </source>
</evidence>
<comment type="caution">
    <text evidence="2">The sequence shown here is derived from an EMBL/GenBank/DDBJ whole genome shotgun (WGS) entry which is preliminary data.</text>
</comment>
<dbReference type="EMBL" id="JABLUU010000041">
    <property type="protein sequence ID" value="MBT0676936.1"/>
    <property type="molecule type" value="Genomic_DNA"/>
</dbReference>
<dbReference type="GeneID" id="79189315"/>
<proteinExistence type="predicted"/>
<protein>
    <recommendedName>
        <fullName evidence="4">Minor tail protein</fullName>
    </recommendedName>
</protein>
<gene>
    <name evidence="2" type="ORF">HNO79_16360</name>
</gene>
<keyword evidence="3" id="KW-1185">Reference proteome</keyword>
<name>A0ABS5SRS0_9PROT</name>
<reference evidence="2 3" key="1">
    <citation type="journal article" date="2021" name="Astrobiology">
        <title>Bacterial Cellulose Retains Robustness but Its Synthesis Declines After Exposure to a Mars-Like Environment Simulated Outside the International Space Station.</title>
        <authorList>
            <person name="Orlovska I."/>
            <person name="Podolich O."/>
            <person name="Kukharenko O."/>
            <person name="Zaets I."/>
            <person name="Reva O."/>
            <person name="Khirunenko L."/>
            <person name="Zmejkoski D."/>
            <person name="Rogalsky S."/>
            <person name="Barh D."/>
            <person name="Tiwari S."/>
            <person name="Kumavath R."/>
            <person name="Goes-Neto A."/>
            <person name="Azevedo V."/>
            <person name="Brenig B."/>
            <person name="Ghosh P."/>
            <person name="de Vera J.P."/>
            <person name="Kozyrovska N."/>
        </authorList>
    </citation>
    <scope>NUCLEOTIDE SEQUENCE [LARGE SCALE GENOMIC DNA]</scope>
    <source>
        <strain evidence="2 3">IMBG 311</strain>
    </source>
</reference>
<feature type="region of interest" description="Disordered" evidence="1">
    <location>
        <begin position="101"/>
        <end position="135"/>
    </location>
</feature>
<evidence type="ECO:0000256" key="1">
    <source>
        <dbReference type="SAM" id="MobiDB-lite"/>
    </source>
</evidence>
<sequence>MIGHVFDVVNAWSGLIEGGMGLVGGWYGNVAKNRLATRQEQLSAGQQALELAAQTHGLIADYIQRTDTLTRQLWARDDVIQEVYAQAIAARLVVHELDANDGRPPRQFEPLPSYPALPVEPAGPMPDPQDIKKEV</sequence>
<evidence type="ECO:0000313" key="3">
    <source>
        <dbReference type="Proteomes" id="UP001519538"/>
    </source>
</evidence>
<dbReference type="Proteomes" id="UP001519538">
    <property type="component" value="Unassembled WGS sequence"/>
</dbReference>
<evidence type="ECO:0000313" key="2">
    <source>
        <dbReference type="EMBL" id="MBT0676936.1"/>
    </source>
</evidence>
<organism evidence="2 3">
    <name type="scientific">Komagataeibacter oboediens</name>
    <dbReference type="NCBI Taxonomy" id="65958"/>
    <lineage>
        <taxon>Bacteria</taxon>
        <taxon>Pseudomonadati</taxon>
        <taxon>Pseudomonadota</taxon>
        <taxon>Alphaproteobacteria</taxon>
        <taxon>Acetobacterales</taxon>
        <taxon>Acetobacteraceae</taxon>
        <taxon>Komagataeibacter</taxon>
    </lineage>
</organism>
<dbReference type="RefSeq" id="WP_214165942.1">
    <property type="nucleotide sequence ID" value="NZ_JABLUU010000041.1"/>
</dbReference>